<reference evidence="3" key="1">
    <citation type="journal article" date="2019" name="Int. J. Syst. Evol. Microbiol.">
        <title>The Global Catalogue of Microorganisms (GCM) 10K type strain sequencing project: providing services to taxonomists for standard genome sequencing and annotation.</title>
        <authorList>
            <consortium name="The Broad Institute Genomics Platform"/>
            <consortium name="The Broad Institute Genome Sequencing Center for Infectious Disease"/>
            <person name="Wu L."/>
            <person name="Ma J."/>
        </authorList>
    </citation>
    <scope>NUCLEOTIDE SEQUENCE [LARGE SCALE GENOMIC DNA]</scope>
    <source>
        <strain evidence="3">JCM 16601</strain>
    </source>
</reference>
<dbReference type="PANTHER" id="PTHR34301">
    <property type="entry name" value="DNA-BINDING PROTEIN-RELATED"/>
    <property type="match status" value="1"/>
</dbReference>
<name>A0ABP7PZ86_9SPHI</name>
<dbReference type="SUPFAM" id="SSF81901">
    <property type="entry name" value="HCP-like"/>
    <property type="match status" value="1"/>
</dbReference>
<evidence type="ECO:0000313" key="2">
    <source>
        <dbReference type="EMBL" id="GAA3973882.1"/>
    </source>
</evidence>
<dbReference type="Gene3D" id="1.25.40.10">
    <property type="entry name" value="Tetratricopeptide repeat domain"/>
    <property type="match status" value="2"/>
</dbReference>
<comment type="caution">
    <text evidence="2">The sequence shown here is derived from an EMBL/GenBank/DDBJ whole genome shotgun (WGS) entry which is preliminary data.</text>
</comment>
<dbReference type="RefSeq" id="WP_259087937.1">
    <property type="nucleotide sequence ID" value="NZ_BAAAZC010000019.1"/>
</dbReference>
<proteinExistence type="predicted"/>
<dbReference type="Pfam" id="PF08461">
    <property type="entry name" value="WHD_RNase_R"/>
    <property type="match status" value="1"/>
</dbReference>
<evidence type="ECO:0000259" key="1">
    <source>
        <dbReference type="Pfam" id="PF08461"/>
    </source>
</evidence>
<dbReference type="PANTHER" id="PTHR34301:SF8">
    <property type="entry name" value="ATPASE DOMAIN-CONTAINING PROTEIN"/>
    <property type="match status" value="1"/>
</dbReference>
<sequence length="846" mass="98528">MENKLYNPAGQPKDWLIENFVARTSVFKKIFKDLETGTMQYPEQNYLIQGQRGMGKTTLLLRLKYEIENTPELIKWMVPVFFNEESYDLTSLSNLWEKLLKYLDNLWQTGGMYYRETDKFVGTDDYEKRIFELLISILKSEQKKLVIFFDNFGQLFLDNLKEKEQRRLREVLMNCNDIRIVGASAIVLEDLYDYSKPFFEFFKIINLEGLNKDDTIQLIGKLQEGSEKKINIEKSKGKIETLGILTGGVIRTIMLIYEVILADEDGTALQNLEIILDRITPLYKHRIEDLPVQQRKIIDVIAKRWDAISTKEIAENIRENGKLMSTKLISAQLQQLEKNNILEKKHTNTKNHLYQLNERFFNIWYLMRNGDRMDRCRVMWLTKFLEAWYDGESIGNFIKKHIELLQSGKYYASSAIMIAEALTYSANVGFEDQATIIKATEVILNDDQKKLLPQVSLEKFNKARVLYNEEKYKEAIMLLESIDQTSGEANTLLFNSYFNLDKPAKAIEVLNDGNNLKPLLLGMAYLKLVEPQKAIKYLNASLDIDISGINIQKSQIASAIGIVYQTSIALNLKRAIKYHKLSIELGNEKGYYELANCYTKIGDFVNAEKEYLNGIEAGDTTLEKKLIDFYVFKGRQVEKALDLIEKTRFKYANDGDFLFYEGFSLFDNDNDGAEKVLFRAKDLLTKGNYGSRLLELAQIILASIYFNNKDKVKANAIFDELDSKDNPVVFLMKAIIKVWNNHFQESFSFINKYLEKSDLINFNINNEYLEKLIILLMAKKQYHFVAEIFEKGQRVNLKDQMKPIYYALMYNLKDKYPNEFLKMGEELIQPVDDVRRRIEEVATEYV</sequence>
<gene>
    <name evidence="2" type="ORF">GCM10022210_25110</name>
</gene>
<keyword evidence="3" id="KW-1185">Reference proteome</keyword>
<organism evidence="2 3">
    <name type="scientific">Mucilaginibacter dorajii</name>
    <dbReference type="NCBI Taxonomy" id="692994"/>
    <lineage>
        <taxon>Bacteria</taxon>
        <taxon>Pseudomonadati</taxon>
        <taxon>Bacteroidota</taxon>
        <taxon>Sphingobacteriia</taxon>
        <taxon>Sphingobacteriales</taxon>
        <taxon>Sphingobacteriaceae</taxon>
        <taxon>Mucilaginibacter</taxon>
    </lineage>
</organism>
<dbReference type="SUPFAM" id="SSF52540">
    <property type="entry name" value="P-loop containing nucleoside triphosphate hydrolases"/>
    <property type="match status" value="1"/>
</dbReference>
<protein>
    <recommendedName>
        <fullName evidence="1">Ribonuclease R winged-helix domain-containing protein</fullName>
    </recommendedName>
</protein>
<feature type="domain" description="Ribonuclease R winged-helix" evidence="1">
    <location>
        <begin position="296"/>
        <end position="350"/>
    </location>
</feature>
<dbReference type="InterPro" id="IPR011990">
    <property type="entry name" value="TPR-like_helical_dom_sf"/>
</dbReference>
<evidence type="ECO:0000313" key="3">
    <source>
        <dbReference type="Proteomes" id="UP001500742"/>
    </source>
</evidence>
<dbReference type="Gene3D" id="3.40.50.300">
    <property type="entry name" value="P-loop containing nucleotide triphosphate hydrolases"/>
    <property type="match status" value="1"/>
</dbReference>
<accession>A0ABP7PZ86</accession>
<dbReference type="InterPro" id="IPR013668">
    <property type="entry name" value="RNase_R_HTH_12"/>
</dbReference>
<dbReference type="EMBL" id="BAAAZC010000019">
    <property type="protein sequence ID" value="GAA3973882.1"/>
    <property type="molecule type" value="Genomic_DNA"/>
</dbReference>
<dbReference type="Proteomes" id="UP001500742">
    <property type="component" value="Unassembled WGS sequence"/>
</dbReference>
<dbReference type="InterPro" id="IPR027417">
    <property type="entry name" value="P-loop_NTPase"/>
</dbReference>